<name>A0A1F6H3I0_9PROT</name>
<feature type="transmembrane region" description="Helical" evidence="1">
    <location>
        <begin position="16"/>
        <end position="36"/>
    </location>
</feature>
<organism evidence="2 3">
    <name type="scientific">Candidatus Lambdaproteobacteria bacterium RIFOXYD2_FULL_56_26</name>
    <dbReference type="NCBI Taxonomy" id="1817773"/>
    <lineage>
        <taxon>Bacteria</taxon>
        <taxon>Pseudomonadati</taxon>
        <taxon>Pseudomonadota</taxon>
        <taxon>Candidatus Lambdaproteobacteria</taxon>
    </lineage>
</organism>
<dbReference type="AlphaFoldDB" id="A0A1F6H3I0"/>
<protein>
    <submittedName>
        <fullName evidence="2">Uncharacterized protein</fullName>
    </submittedName>
</protein>
<reference evidence="2 3" key="1">
    <citation type="journal article" date="2016" name="Nat. Commun.">
        <title>Thousands of microbial genomes shed light on interconnected biogeochemical processes in an aquifer system.</title>
        <authorList>
            <person name="Anantharaman K."/>
            <person name="Brown C.T."/>
            <person name="Hug L.A."/>
            <person name="Sharon I."/>
            <person name="Castelle C.J."/>
            <person name="Probst A.J."/>
            <person name="Thomas B.C."/>
            <person name="Singh A."/>
            <person name="Wilkins M.J."/>
            <person name="Karaoz U."/>
            <person name="Brodie E.L."/>
            <person name="Williams K.H."/>
            <person name="Hubbard S.S."/>
            <person name="Banfield J.F."/>
        </authorList>
    </citation>
    <scope>NUCLEOTIDE SEQUENCE [LARGE SCALE GENOMIC DNA]</scope>
</reference>
<keyword evidence="1" id="KW-0472">Membrane</keyword>
<evidence type="ECO:0000313" key="3">
    <source>
        <dbReference type="Proteomes" id="UP000177583"/>
    </source>
</evidence>
<keyword evidence="1" id="KW-0812">Transmembrane</keyword>
<keyword evidence="1" id="KW-1133">Transmembrane helix</keyword>
<feature type="transmembrane region" description="Helical" evidence="1">
    <location>
        <begin position="73"/>
        <end position="89"/>
    </location>
</feature>
<proteinExistence type="predicted"/>
<gene>
    <name evidence="2" type="ORF">A2557_07870</name>
</gene>
<feature type="transmembrane region" description="Helical" evidence="1">
    <location>
        <begin position="42"/>
        <end position="61"/>
    </location>
</feature>
<dbReference type="EMBL" id="MFNF01000001">
    <property type="protein sequence ID" value="OGH04886.1"/>
    <property type="molecule type" value="Genomic_DNA"/>
</dbReference>
<feature type="transmembrane region" description="Helical" evidence="1">
    <location>
        <begin position="95"/>
        <end position="117"/>
    </location>
</feature>
<dbReference type="Proteomes" id="UP000177583">
    <property type="component" value="Unassembled WGS sequence"/>
</dbReference>
<evidence type="ECO:0000313" key="2">
    <source>
        <dbReference type="EMBL" id="OGH04886.1"/>
    </source>
</evidence>
<evidence type="ECO:0000256" key="1">
    <source>
        <dbReference type="SAM" id="Phobius"/>
    </source>
</evidence>
<sequence>MAVKPSDNSPLRWMRILARTCHLGAISLYLGGVWFGQSPEVLKPYFVAVVVSGAALMALFFNKNANWLMQNRGVVILLKLLVVSQLTLWGDSQIFVLLGLLVFSSLISHAPGSVRYYSLFHQRRLD</sequence>
<accession>A0A1F6H3I0</accession>
<comment type="caution">
    <text evidence="2">The sequence shown here is derived from an EMBL/GenBank/DDBJ whole genome shotgun (WGS) entry which is preliminary data.</text>
</comment>